<dbReference type="InterPro" id="IPR018060">
    <property type="entry name" value="HTH_AraC"/>
</dbReference>
<dbReference type="Gene3D" id="1.10.10.60">
    <property type="entry name" value="Homeodomain-like"/>
    <property type="match status" value="1"/>
</dbReference>
<evidence type="ECO:0000259" key="4">
    <source>
        <dbReference type="PROSITE" id="PS01124"/>
    </source>
</evidence>
<organism evidence="5 6">
    <name type="scientific">Mycolicibacterium obuense</name>
    <dbReference type="NCBI Taxonomy" id="1807"/>
    <lineage>
        <taxon>Bacteria</taxon>
        <taxon>Bacillati</taxon>
        <taxon>Actinomycetota</taxon>
        <taxon>Actinomycetes</taxon>
        <taxon>Mycobacteriales</taxon>
        <taxon>Mycobacteriaceae</taxon>
        <taxon>Mycolicibacterium</taxon>
    </lineage>
</organism>
<sequence length="380" mass="40869">MSCATTISTQGATKGHTPVAEDSRAARSARVTQARTTHARRSKAPKTIVFALYDKVTLQDVAAPLEIFARANDFGADYEVILASPTGAAVETTSFVALKVHRALSEVPARFDTLIVPGGVPPNFTFTPGEHDIPEERTPDDVPAALDMVDALAPRARRVASVCTGAFALAALGLLDGRRATTHWAHCRHLARVYPDIEVVPDSLFVQDGRFITGAGISAGIDLALALVESDYGPDVARRVARWMVVFLQRPGGQAQFSVWTESAPSVSSGLRAILDAIITDPAADHSIAALADRAAVSERHLVRMFRIHVGMTPARFVEQARLEAAKVLLATGDHGQEAVARRAGFGSADTMRRTFRRALGVTPSMYRSRFRTTGIQQPL</sequence>
<dbReference type="EMBL" id="JYNU01000015">
    <property type="protein sequence ID" value="KMO75760.1"/>
    <property type="molecule type" value="Genomic_DNA"/>
</dbReference>
<evidence type="ECO:0000256" key="3">
    <source>
        <dbReference type="SAM" id="MobiDB-lite"/>
    </source>
</evidence>
<dbReference type="SUPFAM" id="SSF46689">
    <property type="entry name" value="Homeodomain-like"/>
    <property type="match status" value="2"/>
</dbReference>
<evidence type="ECO:0000313" key="5">
    <source>
        <dbReference type="EMBL" id="KMO75760.1"/>
    </source>
</evidence>
<dbReference type="InterPro" id="IPR009057">
    <property type="entry name" value="Homeodomain-like_sf"/>
</dbReference>
<feature type="region of interest" description="Disordered" evidence="3">
    <location>
        <begin position="1"/>
        <end position="40"/>
    </location>
</feature>
<dbReference type="SUPFAM" id="SSF52317">
    <property type="entry name" value="Class I glutamine amidotransferase-like"/>
    <property type="match status" value="1"/>
</dbReference>
<feature type="compositionally biased region" description="Polar residues" evidence="3">
    <location>
        <begin position="1"/>
        <end position="12"/>
    </location>
</feature>
<name>A0A0J6VXE6_9MYCO</name>
<dbReference type="PATRIC" id="fig|1807.14.peg.2873"/>
<dbReference type="InterPro" id="IPR052158">
    <property type="entry name" value="INH-QAR"/>
</dbReference>
<dbReference type="PROSITE" id="PS01124">
    <property type="entry name" value="HTH_ARAC_FAMILY_2"/>
    <property type="match status" value="1"/>
</dbReference>
<gene>
    <name evidence="5" type="primary">cdhR_3</name>
    <name evidence="5" type="ORF">MOBUDSM44075_02849</name>
</gene>
<dbReference type="PANTHER" id="PTHR43130:SF3">
    <property type="entry name" value="HTH-TYPE TRANSCRIPTIONAL REGULATOR RV1931C"/>
    <property type="match status" value="1"/>
</dbReference>
<dbReference type="GO" id="GO:0003700">
    <property type="term" value="F:DNA-binding transcription factor activity"/>
    <property type="evidence" value="ECO:0007669"/>
    <property type="project" value="InterPro"/>
</dbReference>
<dbReference type="InterPro" id="IPR002818">
    <property type="entry name" value="DJ-1/PfpI"/>
</dbReference>
<proteinExistence type="predicted"/>
<dbReference type="AlphaFoldDB" id="A0A0J6VXE6"/>
<dbReference type="Pfam" id="PF01965">
    <property type="entry name" value="DJ-1_PfpI"/>
    <property type="match status" value="1"/>
</dbReference>
<evidence type="ECO:0000256" key="2">
    <source>
        <dbReference type="ARBA" id="ARBA00023163"/>
    </source>
</evidence>
<dbReference type="PANTHER" id="PTHR43130">
    <property type="entry name" value="ARAC-FAMILY TRANSCRIPTIONAL REGULATOR"/>
    <property type="match status" value="1"/>
</dbReference>
<protein>
    <submittedName>
        <fullName evidence="5">HTH-type transcriptional regulator CdhR</fullName>
    </submittedName>
</protein>
<reference evidence="5 6" key="1">
    <citation type="journal article" date="2015" name="Genome Biol. Evol.">
        <title>Characterization of Three Mycobacterium spp. with Potential Use in Bioremediation by Genome Sequencing and Comparative Genomics.</title>
        <authorList>
            <person name="Das S."/>
            <person name="Pettersson B.M."/>
            <person name="Behra P.R."/>
            <person name="Ramesh M."/>
            <person name="Dasgupta S."/>
            <person name="Bhattacharya A."/>
            <person name="Kirsebom L.A."/>
        </authorList>
    </citation>
    <scope>NUCLEOTIDE SEQUENCE [LARGE SCALE GENOMIC DNA]</scope>
    <source>
        <strain evidence="5 6">DSM 44075</strain>
    </source>
</reference>
<evidence type="ECO:0000313" key="6">
    <source>
        <dbReference type="Proteomes" id="UP000036313"/>
    </source>
</evidence>
<feature type="domain" description="HTH araC/xylS-type" evidence="4">
    <location>
        <begin position="272"/>
        <end position="370"/>
    </location>
</feature>
<dbReference type="Proteomes" id="UP000036313">
    <property type="component" value="Unassembled WGS sequence"/>
</dbReference>
<dbReference type="Gene3D" id="3.40.50.880">
    <property type="match status" value="1"/>
</dbReference>
<dbReference type="Pfam" id="PF12833">
    <property type="entry name" value="HTH_18"/>
    <property type="match status" value="1"/>
</dbReference>
<comment type="caution">
    <text evidence="5">The sequence shown here is derived from an EMBL/GenBank/DDBJ whole genome shotgun (WGS) entry which is preliminary data.</text>
</comment>
<dbReference type="CDD" id="cd03137">
    <property type="entry name" value="GATase1_AraC_1"/>
    <property type="match status" value="1"/>
</dbReference>
<dbReference type="GO" id="GO:0043565">
    <property type="term" value="F:sequence-specific DNA binding"/>
    <property type="evidence" value="ECO:0007669"/>
    <property type="project" value="InterPro"/>
</dbReference>
<dbReference type="InterPro" id="IPR029062">
    <property type="entry name" value="Class_I_gatase-like"/>
</dbReference>
<evidence type="ECO:0000256" key="1">
    <source>
        <dbReference type="ARBA" id="ARBA00023015"/>
    </source>
</evidence>
<dbReference type="SMART" id="SM00342">
    <property type="entry name" value="HTH_ARAC"/>
    <property type="match status" value="1"/>
</dbReference>
<accession>A0A0J6VXE6</accession>
<keyword evidence="2" id="KW-0804">Transcription</keyword>
<keyword evidence="1" id="KW-0805">Transcription regulation</keyword>